<dbReference type="InterPro" id="IPR001958">
    <property type="entry name" value="Tet-R_TetA/multi-R_MdtG-like"/>
</dbReference>
<accession>A0ABZ0D865</accession>
<feature type="transmembrane region" description="Helical" evidence="6">
    <location>
        <begin position="21"/>
        <end position="47"/>
    </location>
</feature>
<keyword evidence="5 6" id="KW-0472">Membrane</keyword>
<evidence type="ECO:0000256" key="2">
    <source>
        <dbReference type="ARBA" id="ARBA00022448"/>
    </source>
</evidence>
<evidence type="ECO:0000256" key="4">
    <source>
        <dbReference type="ARBA" id="ARBA00022989"/>
    </source>
</evidence>
<feature type="transmembrane region" description="Helical" evidence="6">
    <location>
        <begin position="155"/>
        <end position="172"/>
    </location>
</feature>
<evidence type="ECO:0000313" key="9">
    <source>
        <dbReference type="Proteomes" id="UP001303946"/>
    </source>
</evidence>
<dbReference type="PRINTS" id="PR01035">
    <property type="entry name" value="TCRTETA"/>
</dbReference>
<evidence type="ECO:0000259" key="7">
    <source>
        <dbReference type="PROSITE" id="PS50850"/>
    </source>
</evidence>
<dbReference type="Proteomes" id="UP001303946">
    <property type="component" value="Chromosome"/>
</dbReference>
<feature type="transmembrane region" description="Helical" evidence="6">
    <location>
        <begin position="192"/>
        <end position="211"/>
    </location>
</feature>
<dbReference type="InterPro" id="IPR011701">
    <property type="entry name" value="MFS"/>
</dbReference>
<reference evidence="8 9" key="1">
    <citation type="submission" date="2023-10" db="EMBL/GenBank/DDBJ databases">
        <title>Bacteria for the degradation of biodegradable plastic PBAT(Polybutylene adipate terephthalate).</title>
        <authorList>
            <person name="Weon H.-Y."/>
            <person name="Yeon J."/>
        </authorList>
    </citation>
    <scope>NUCLEOTIDE SEQUENCE [LARGE SCALE GENOMIC DNA]</scope>
    <source>
        <strain evidence="8 9">SBD 7-3</strain>
    </source>
</reference>
<feature type="domain" description="Major facilitator superfamily (MFS) profile" evidence="7">
    <location>
        <begin position="25"/>
        <end position="409"/>
    </location>
</feature>
<dbReference type="PANTHER" id="PTHR23504:SF15">
    <property type="entry name" value="MAJOR FACILITATOR SUPERFAMILY (MFS) PROFILE DOMAIN-CONTAINING PROTEIN"/>
    <property type="match status" value="1"/>
</dbReference>
<evidence type="ECO:0000256" key="3">
    <source>
        <dbReference type="ARBA" id="ARBA00022692"/>
    </source>
</evidence>
<name>A0ABZ0D865_9BURK</name>
<feature type="transmembrane region" description="Helical" evidence="6">
    <location>
        <begin position="268"/>
        <end position="287"/>
    </location>
</feature>
<proteinExistence type="predicted"/>
<feature type="transmembrane region" description="Helical" evidence="6">
    <location>
        <begin position="67"/>
        <end position="88"/>
    </location>
</feature>
<feature type="transmembrane region" description="Helical" evidence="6">
    <location>
        <begin position="387"/>
        <end position="406"/>
    </location>
</feature>
<keyword evidence="9" id="KW-1185">Reference proteome</keyword>
<feature type="transmembrane region" description="Helical" evidence="6">
    <location>
        <begin position="299"/>
        <end position="316"/>
    </location>
</feature>
<dbReference type="SUPFAM" id="SSF103473">
    <property type="entry name" value="MFS general substrate transporter"/>
    <property type="match status" value="1"/>
</dbReference>
<gene>
    <name evidence="8" type="ORF">RXV79_12735</name>
</gene>
<feature type="transmembrane region" description="Helical" evidence="6">
    <location>
        <begin position="232"/>
        <end position="256"/>
    </location>
</feature>
<dbReference type="InterPro" id="IPR036259">
    <property type="entry name" value="MFS_trans_sf"/>
</dbReference>
<evidence type="ECO:0000256" key="5">
    <source>
        <dbReference type="ARBA" id="ARBA00023136"/>
    </source>
</evidence>
<dbReference type="InterPro" id="IPR020846">
    <property type="entry name" value="MFS_dom"/>
</dbReference>
<dbReference type="Pfam" id="PF07690">
    <property type="entry name" value="MFS_1"/>
    <property type="match status" value="1"/>
</dbReference>
<protein>
    <submittedName>
        <fullName evidence="8">MFS transporter</fullName>
    </submittedName>
</protein>
<feature type="transmembrane region" description="Helical" evidence="6">
    <location>
        <begin position="95"/>
        <end position="115"/>
    </location>
</feature>
<feature type="transmembrane region" description="Helical" evidence="6">
    <location>
        <begin position="322"/>
        <end position="343"/>
    </location>
</feature>
<keyword evidence="2" id="KW-0813">Transport</keyword>
<keyword evidence="4 6" id="KW-1133">Transmembrane helix</keyword>
<dbReference type="RefSeq" id="WP_316703813.1">
    <property type="nucleotide sequence ID" value="NZ_CP136336.1"/>
</dbReference>
<comment type="subcellular location">
    <subcellularLocation>
        <location evidence="1">Membrane</location>
        <topology evidence="1">Multi-pass membrane protein</topology>
    </subcellularLocation>
</comment>
<dbReference type="PROSITE" id="PS50850">
    <property type="entry name" value="MFS"/>
    <property type="match status" value="1"/>
</dbReference>
<dbReference type="PANTHER" id="PTHR23504">
    <property type="entry name" value="MAJOR FACILITATOR SUPERFAMILY DOMAIN-CONTAINING PROTEIN 10"/>
    <property type="match status" value="1"/>
</dbReference>
<sequence length="411" mass="41203">MDEKPWSSPSPPVTGGSQSDLSTGAFAALLAAGAAVSMAYGVTLPLLPALVERTGGLSAADVENHTGWITGVYTLVLFLFAPAWGALADRIDRRWVLAAGLAGSSVALWILTMPLSMRGLYGMRAVAGLTSAAVLPAVFAYVVTASAPSRLQRRFAWVASATALGFLVGPALGDGLTVPIRAARGDAAFTALPLDVVAIVGLLAAVGALGLPPTRTMVPAPGSARPGDERRIVRSLLLTAVVVLAITVAEVGVTLAARRAPAAGAMPVSVYFALCSAVMIAVQFWALPRLERRMGEPRLVVAALAVLSAGVSLLAVSSGGFVTATAFVLAAAGIGVLIPSLAVRISSAAGVRQGWAMGRQAAAANLGQAIGAAATGSLFALAPPLPFLVAGGLAVLAAGAAAWEGAARPAP</sequence>
<evidence type="ECO:0000313" key="8">
    <source>
        <dbReference type="EMBL" id="WOB10889.1"/>
    </source>
</evidence>
<keyword evidence="3 6" id="KW-0812">Transmembrane</keyword>
<dbReference type="Gene3D" id="1.20.1250.20">
    <property type="entry name" value="MFS general substrate transporter like domains"/>
    <property type="match status" value="1"/>
</dbReference>
<organism evidence="8 9">
    <name type="scientific">Piscinibacter gummiphilus</name>
    <dbReference type="NCBI Taxonomy" id="946333"/>
    <lineage>
        <taxon>Bacteria</taxon>
        <taxon>Pseudomonadati</taxon>
        <taxon>Pseudomonadota</taxon>
        <taxon>Betaproteobacteria</taxon>
        <taxon>Burkholderiales</taxon>
        <taxon>Sphaerotilaceae</taxon>
        <taxon>Piscinibacter</taxon>
    </lineage>
</organism>
<feature type="transmembrane region" description="Helical" evidence="6">
    <location>
        <begin position="121"/>
        <end position="143"/>
    </location>
</feature>
<feature type="transmembrane region" description="Helical" evidence="6">
    <location>
        <begin position="363"/>
        <end position="381"/>
    </location>
</feature>
<evidence type="ECO:0000256" key="6">
    <source>
        <dbReference type="SAM" id="Phobius"/>
    </source>
</evidence>
<evidence type="ECO:0000256" key="1">
    <source>
        <dbReference type="ARBA" id="ARBA00004141"/>
    </source>
</evidence>
<dbReference type="EMBL" id="CP136336">
    <property type="protein sequence ID" value="WOB10889.1"/>
    <property type="molecule type" value="Genomic_DNA"/>
</dbReference>